<evidence type="ECO:0000313" key="2">
    <source>
        <dbReference type="EMBL" id="CAE7503731.1"/>
    </source>
</evidence>
<sequence length="163" mass="17203">MLDGGFGQGVRLALLRVAIFTQEEFGEALKSEVQAEMGLAFCEPAFLPAGRVAIAAVDPEKWLATLGFLGDDDLETPSDGQVVAVLPQNDFDSLVSLGPMNFLFHSADIPRALPAAESTQPMPIAEDVVTDLSPDLMLSASEMAATGNTSFTPKPRPKPKATG</sequence>
<dbReference type="AlphaFoldDB" id="A0A812SUL1"/>
<comment type="caution">
    <text evidence="2">The sequence shown here is derived from an EMBL/GenBank/DDBJ whole genome shotgun (WGS) entry which is preliminary data.</text>
</comment>
<dbReference type="Proteomes" id="UP000649617">
    <property type="component" value="Unassembled WGS sequence"/>
</dbReference>
<dbReference type="OrthoDB" id="420874at2759"/>
<keyword evidence="3" id="KW-1185">Reference proteome</keyword>
<dbReference type="EMBL" id="CAJNIZ010027925">
    <property type="protein sequence ID" value="CAE7503731.1"/>
    <property type="molecule type" value="Genomic_DNA"/>
</dbReference>
<evidence type="ECO:0000256" key="1">
    <source>
        <dbReference type="SAM" id="MobiDB-lite"/>
    </source>
</evidence>
<evidence type="ECO:0000313" key="3">
    <source>
        <dbReference type="Proteomes" id="UP000649617"/>
    </source>
</evidence>
<protein>
    <submittedName>
        <fullName evidence="2">Uncharacterized protein</fullName>
    </submittedName>
</protein>
<gene>
    <name evidence="2" type="ORF">SPIL2461_LOCUS13044</name>
</gene>
<feature type="region of interest" description="Disordered" evidence="1">
    <location>
        <begin position="143"/>
        <end position="163"/>
    </location>
</feature>
<name>A0A812SUL1_SYMPI</name>
<organism evidence="2 3">
    <name type="scientific">Symbiodinium pilosum</name>
    <name type="common">Dinoflagellate</name>
    <dbReference type="NCBI Taxonomy" id="2952"/>
    <lineage>
        <taxon>Eukaryota</taxon>
        <taxon>Sar</taxon>
        <taxon>Alveolata</taxon>
        <taxon>Dinophyceae</taxon>
        <taxon>Suessiales</taxon>
        <taxon>Symbiodiniaceae</taxon>
        <taxon>Symbiodinium</taxon>
    </lineage>
</organism>
<proteinExistence type="predicted"/>
<accession>A0A812SUL1</accession>
<reference evidence="2" key="1">
    <citation type="submission" date="2021-02" db="EMBL/GenBank/DDBJ databases">
        <authorList>
            <person name="Dougan E. K."/>
            <person name="Rhodes N."/>
            <person name="Thang M."/>
            <person name="Chan C."/>
        </authorList>
    </citation>
    <scope>NUCLEOTIDE SEQUENCE</scope>
</reference>